<dbReference type="AlphaFoldDB" id="A0A964RLJ1"/>
<proteinExistence type="predicted"/>
<dbReference type="PANTHER" id="PTHR43196:SF2">
    <property type="entry name" value="PHOSPHOADENOSINE PHOSPHOSULFATE REDUCTASE"/>
    <property type="match status" value="1"/>
</dbReference>
<dbReference type="Proteomes" id="UP000656077">
    <property type="component" value="Unassembled WGS sequence"/>
</dbReference>
<dbReference type="InterPro" id="IPR050128">
    <property type="entry name" value="Sulfate_adenylyltrnsfr_sub2"/>
</dbReference>
<dbReference type="GO" id="GO:0003824">
    <property type="term" value="F:catalytic activity"/>
    <property type="evidence" value="ECO:0007669"/>
    <property type="project" value="InterPro"/>
</dbReference>
<organism evidence="2 3">
    <name type="scientific">Clostridium chromiireducens</name>
    <dbReference type="NCBI Taxonomy" id="225345"/>
    <lineage>
        <taxon>Bacteria</taxon>
        <taxon>Bacillati</taxon>
        <taxon>Bacillota</taxon>
        <taxon>Clostridia</taxon>
        <taxon>Eubacteriales</taxon>
        <taxon>Clostridiaceae</taxon>
        <taxon>Clostridium</taxon>
    </lineage>
</organism>
<protein>
    <submittedName>
        <fullName evidence="2">Phosphoadenosine phosphosulfate reductase family protein</fullName>
    </submittedName>
</protein>
<feature type="domain" description="Phosphoadenosine phosphosulphate reductase" evidence="1">
    <location>
        <begin position="406"/>
        <end position="616"/>
    </location>
</feature>
<sequence>MMNMNIKCLINDFIDSEIDDLQEEGSLCLETCEEEGNFHMVSYWINGTYDNVRNFVDNNYSEDLYVSVIDKYPHDLETLKSKIKMVYGDYNNKSITYEALASILLKEMQYYPQWYSVYGSEEEDMIDFKKYNIHQALTNTDEFPIIKQEDLVASMLGINDTVQPSDMYDVFAHYSDELKIKKDTLIEEYSEPTFTPDVFLVAAVVARYKNYMDISKKLFSDYALKFMEISTYNNTLLRELSILSYAVKDYFNRFNKAPNSLPLHKDMINAGIINIDNINKFIVNYKIRGIKNKKTCWDSIAEIIYEIPQSIDEFQAFIVQVAIDFKRELNGLEKVRNKDIKAIEGKYPNKYSASHGLTFAKNINVHFKDSRGHDHKKTMICNYSLALAEKQSLYLIKKSLRYATVNPVLSCSFGIDSVTTLSLLRRVNKHNYTIIFNNSLVEYPNLISYKKKLCSEWDLNNKLIETKPVETYWNLQLRNGWNFNRKGDRRNGKSNSEECCNKIKHIPMYLQIDQFIADGNPMQVDYTGLRASESRSREQSLKRDNVVYYSKSWKTIKVNPISFFSEEMVWAYVDKYNIPYCDIYDKILYYDDVYDSISDNEFQKPYYKPRIGCWSCLLNKSRGYLHWLRLYFPDQYSFLMYKKRLAKDLFLPGAKKLGIISDNIIVRQNNNNEQLSLFDYNKSSIEETTFSDEDIMNSYSLEDMEALIMKRPCKFLA</sequence>
<comment type="caution">
    <text evidence="2">The sequence shown here is derived from an EMBL/GenBank/DDBJ whole genome shotgun (WGS) entry which is preliminary data.</text>
</comment>
<evidence type="ECO:0000313" key="2">
    <source>
        <dbReference type="EMBL" id="MVX63645.1"/>
    </source>
</evidence>
<dbReference type="InterPro" id="IPR002500">
    <property type="entry name" value="PAPS_reduct_dom"/>
</dbReference>
<dbReference type="EMBL" id="WSRQ01000010">
    <property type="protein sequence ID" value="MVX63645.1"/>
    <property type="molecule type" value="Genomic_DNA"/>
</dbReference>
<accession>A0A964RLJ1</accession>
<dbReference type="PANTHER" id="PTHR43196">
    <property type="entry name" value="SULFATE ADENYLYLTRANSFERASE SUBUNIT 2"/>
    <property type="match status" value="1"/>
</dbReference>
<dbReference type="SUPFAM" id="SSF52402">
    <property type="entry name" value="Adenine nucleotide alpha hydrolases-like"/>
    <property type="match status" value="1"/>
</dbReference>
<gene>
    <name evidence="2" type="ORF">GKZ28_08045</name>
</gene>
<dbReference type="Pfam" id="PF01507">
    <property type="entry name" value="PAPS_reduct"/>
    <property type="match status" value="1"/>
</dbReference>
<evidence type="ECO:0000313" key="3">
    <source>
        <dbReference type="Proteomes" id="UP000656077"/>
    </source>
</evidence>
<name>A0A964RLJ1_9CLOT</name>
<dbReference type="InterPro" id="IPR014729">
    <property type="entry name" value="Rossmann-like_a/b/a_fold"/>
</dbReference>
<dbReference type="Gene3D" id="3.40.50.620">
    <property type="entry name" value="HUPs"/>
    <property type="match status" value="1"/>
</dbReference>
<reference evidence="2" key="1">
    <citation type="submission" date="2019-12" db="EMBL/GenBank/DDBJ databases">
        <title>Microbes associate with the intestines of laboratory mice.</title>
        <authorList>
            <person name="Navarre W."/>
            <person name="Wong E."/>
        </authorList>
    </citation>
    <scope>NUCLEOTIDE SEQUENCE</scope>
    <source>
        <strain evidence="2">NM79_F5</strain>
    </source>
</reference>
<evidence type="ECO:0000259" key="1">
    <source>
        <dbReference type="Pfam" id="PF01507"/>
    </source>
</evidence>